<dbReference type="Pfam" id="PF01177">
    <property type="entry name" value="Asp_Glu_race"/>
    <property type="match status" value="1"/>
</dbReference>
<evidence type="ECO:0008006" key="5">
    <source>
        <dbReference type="Google" id="ProtNLM"/>
    </source>
</evidence>
<dbReference type="InterPro" id="IPR004380">
    <property type="entry name" value="Asp_race"/>
</dbReference>
<comment type="similarity">
    <text evidence="1">Belongs to the aspartate/glutamate racemases family.</text>
</comment>
<dbReference type="NCBIfam" id="TIGR00035">
    <property type="entry name" value="asp_race"/>
    <property type="match status" value="1"/>
</dbReference>
<name>A0A2K4MSX1_9NEIS</name>
<dbReference type="PANTHER" id="PTHR21198">
    <property type="entry name" value="GLUTAMATE RACEMASE"/>
    <property type="match status" value="1"/>
</dbReference>
<evidence type="ECO:0000313" key="4">
    <source>
        <dbReference type="Proteomes" id="UP000236416"/>
    </source>
</evidence>
<dbReference type="GO" id="GO:0047661">
    <property type="term" value="F:amino-acid racemase activity"/>
    <property type="evidence" value="ECO:0007669"/>
    <property type="project" value="InterPro"/>
</dbReference>
<sequence>MRRRLTDQIMTAKTIGIAGVTVPGAVDCLSKIHRLCADRFPTHHHPRFVLDQPDFGIVHQAQDDDRWDKVADSIVGSLQRLAGAGAELAVIPANTVHLVVDDIRARSPIPLISMLDVVADACAARGLKRVAILGTRWTMARRLYQAPLTARGIEEVIPDEAQQAIIQRAIFSELVPTGRASDETLAALLQVVQSMQAQGCDGVALACTELPLVLNDANCGMPAIDTTLTLAAAALAAACG</sequence>
<gene>
    <name evidence="3" type="ORF">C2134_02075</name>
</gene>
<evidence type="ECO:0000313" key="3">
    <source>
        <dbReference type="EMBL" id="POB00207.1"/>
    </source>
</evidence>
<evidence type="ECO:0000256" key="2">
    <source>
        <dbReference type="ARBA" id="ARBA00023235"/>
    </source>
</evidence>
<reference evidence="3 4" key="1">
    <citation type="submission" date="2018-01" db="EMBL/GenBank/DDBJ databases">
        <title>Genomic Sequence of Chromobacterium MWU13-2610 from wild cranberry bogs within the Cape Cod National Seashore.</title>
        <authorList>
            <person name="O'Hara-Hanley K."/>
            <person name="Soby S."/>
            <person name="Harrison A."/>
        </authorList>
    </citation>
    <scope>NUCLEOTIDE SEQUENCE [LARGE SCALE GENOMIC DNA]</scope>
    <source>
        <strain evidence="3 4">MWU13-2610</strain>
    </source>
</reference>
<comment type="caution">
    <text evidence="3">The sequence shown here is derived from an EMBL/GenBank/DDBJ whole genome shotgun (WGS) entry which is preliminary data.</text>
</comment>
<keyword evidence="2" id="KW-0413">Isomerase</keyword>
<dbReference type="Proteomes" id="UP000236416">
    <property type="component" value="Unassembled WGS sequence"/>
</dbReference>
<keyword evidence="4" id="KW-1185">Reference proteome</keyword>
<dbReference type="AlphaFoldDB" id="A0A2K4MSX1"/>
<organism evidence="3 4">
    <name type="scientific">Chromobacterium sinusclupearum</name>
    <dbReference type="NCBI Taxonomy" id="2077146"/>
    <lineage>
        <taxon>Bacteria</taxon>
        <taxon>Pseudomonadati</taxon>
        <taxon>Pseudomonadota</taxon>
        <taxon>Betaproteobacteria</taxon>
        <taxon>Neisseriales</taxon>
        <taxon>Chromobacteriaceae</taxon>
        <taxon>Chromobacterium</taxon>
    </lineage>
</organism>
<dbReference type="Gene3D" id="3.40.50.1860">
    <property type="match status" value="2"/>
</dbReference>
<dbReference type="EMBL" id="PPTF01000010">
    <property type="protein sequence ID" value="POB00207.1"/>
    <property type="molecule type" value="Genomic_DNA"/>
</dbReference>
<protein>
    <recommendedName>
        <fullName evidence="5">Aspartate racemase</fullName>
    </recommendedName>
</protein>
<accession>A0A2K4MSX1</accession>
<dbReference type="InterPro" id="IPR015942">
    <property type="entry name" value="Asp/Glu/hydantoin_racemase"/>
</dbReference>
<dbReference type="InterPro" id="IPR001920">
    <property type="entry name" value="Asp/Glu_race"/>
</dbReference>
<dbReference type="SUPFAM" id="SSF53681">
    <property type="entry name" value="Aspartate/glutamate racemase"/>
    <property type="match status" value="2"/>
</dbReference>
<proteinExistence type="inferred from homology"/>
<evidence type="ECO:0000256" key="1">
    <source>
        <dbReference type="ARBA" id="ARBA00007847"/>
    </source>
</evidence>
<dbReference type="PANTHER" id="PTHR21198:SF7">
    <property type="entry name" value="ASPARTATE-GLUTAMATE RACEMASE FAMILY"/>
    <property type="match status" value="1"/>
</dbReference>